<dbReference type="RefSeq" id="WP_380691239.1">
    <property type="nucleotide sequence ID" value="NZ_JBHRSS010000008.1"/>
</dbReference>
<protein>
    <submittedName>
        <fullName evidence="1">Cryptochrome/photolyase family protein</fullName>
    </submittedName>
</protein>
<evidence type="ECO:0000313" key="2">
    <source>
        <dbReference type="Proteomes" id="UP001595462"/>
    </source>
</evidence>
<dbReference type="SUPFAM" id="SSF48173">
    <property type="entry name" value="Cryptochrome/photolyase FAD-binding domain"/>
    <property type="match status" value="1"/>
</dbReference>
<dbReference type="Gene3D" id="3.40.50.620">
    <property type="entry name" value="HUPs"/>
    <property type="match status" value="1"/>
</dbReference>
<organism evidence="1 2">
    <name type="scientific">Salinisphaera aquimarina</name>
    <dbReference type="NCBI Taxonomy" id="2094031"/>
    <lineage>
        <taxon>Bacteria</taxon>
        <taxon>Pseudomonadati</taxon>
        <taxon>Pseudomonadota</taxon>
        <taxon>Gammaproteobacteria</taxon>
        <taxon>Salinisphaerales</taxon>
        <taxon>Salinisphaeraceae</taxon>
        <taxon>Salinisphaera</taxon>
    </lineage>
</organism>
<dbReference type="Gene3D" id="1.10.10.1710">
    <property type="entry name" value="Deoxyribodipyrimidine photolyase-related"/>
    <property type="match status" value="1"/>
</dbReference>
<dbReference type="Proteomes" id="UP001595462">
    <property type="component" value="Unassembled WGS sequence"/>
</dbReference>
<dbReference type="Pfam" id="PF04244">
    <property type="entry name" value="DPRP"/>
    <property type="match status" value="1"/>
</dbReference>
<accession>A0ABV7EUP3</accession>
<comment type="caution">
    <text evidence="1">The sequence shown here is derived from an EMBL/GenBank/DDBJ whole genome shotgun (WGS) entry which is preliminary data.</text>
</comment>
<reference evidence="2" key="1">
    <citation type="journal article" date="2019" name="Int. J. Syst. Evol. Microbiol.">
        <title>The Global Catalogue of Microorganisms (GCM) 10K type strain sequencing project: providing services to taxonomists for standard genome sequencing and annotation.</title>
        <authorList>
            <consortium name="The Broad Institute Genomics Platform"/>
            <consortium name="The Broad Institute Genome Sequencing Center for Infectious Disease"/>
            <person name="Wu L."/>
            <person name="Ma J."/>
        </authorList>
    </citation>
    <scope>NUCLEOTIDE SEQUENCE [LARGE SCALE GENOMIC DNA]</scope>
    <source>
        <strain evidence="2">KCTC 52640</strain>
    </source>
</reference>
<dbReference type="Gene3D" id="1.10.579.10">
    <property type="entry name" value="DNA Cyclobutane Dipyrimidine Photolyase, subunit A, domain 3"/>
    <property type="match status" value="1"/>
</dbReference>
<dbReference type="Gene3D" id="1.25.40.80">
    <property type="match status" value="1"/>
</dbReference>
<name>A0ABV7EUP3_9GAMM</name>
<dbReference type="InterPro" id="IPR014729">
    <property type="entry name" value="Rossmann-like_a/b/a_fold"/>
</dbReference>
<evidence type="ECO:0000313" key="1">
    <source>
        <dbReference type="EMBL" id="MFC3105704.1"/>
    </source>
</evidence>
<dbReference type="InterPro" id="IPR052551">
    <property type="entry name" value="UV-DNA_repair_photolyase"/>
</dbReference>
<gene>
    <name evidence="1" type="ORF">ACFOSU_17660</name>
</gene>
<keyword evidence="2" id="KW-1185">Reference proteome</keyword>
<dbReference type="PANTHER" id="PTHR38657:SF1">
    <property type="entry name" value="SLR1343 PROTEIN"/>
    <property type="match status" value="1"/>
</dbReference>
<dbReference type="EMBL" id="JBHRSS010000008">
    <property type="protein sequence ID" value="MFC3105704.1"/>
    <property type="molecule type" value="Genomic_DNA"/>
</dbReference>
<dbReference type="PANTHER" id="PTHR38657">
    <property type="entry name" value="SLR1343 PROTEIN"/>
    <property type="match status" value="1"/>
</dbReference>
<dbReference type="InterPro" id="IPR007357">
    <property type="entry name" value="PhrB-like"/>
</dbReference>
<sequence>MSTVRNLVIILGDQLDGNLSALDDFDSARDLVWMAENETEATHVWCHKKRLVLFFSAMRHYRDALRTRGLEVDYHALEEDRRHDSGGDFGEILAAAINRHHPQRLVMTECGDERVRAMLQATADRHELALQIRPDRHFYCDLPDFDDWAAGRDRLVLEHFYRTMRRQHDVLMEGDQPVGGAWNFDKDNRERFGRDGPGELPAVRAFRPDSITDDVIALVDARYGDHPGDTAGFDLPVTHADARLALRDFVTHRLARFGSYQDALASGVRFAYHSRLSAALNLHLISPGECVDAAVTAFEAGDAPINSVEGFVRQTLGWREFVRGVYWREMPGYIERNALGAELPVPRAFWDGDTDMACVADAMANVLDNGYAHHIQRLMVLGLFALVAGVHPRAFHDWHMAMYLDAIDWVSLPNALGMSQFGDGGLLGTKPYCASGNYIHKMSNHCRSCRFDYRKATGEDACPITTLYWDFLDRHLDMLTKNHRMGFQLKNLEKKRADTDLIDAIRARADTLRGRIEAQERI</sequence>
<proteinExistence type="predicted"/>
<dbReference type="InterPro" id="IPR036134">
    <property type="entry name" value="Crypto/Photolyase_FAD-like_sf"/>
</dbReference>